<dbReference type="InterPro" id="IPR041504">
    <property type="entry name" value="AidB_N"/>
</dbReference>
<keyword evidence="3" id="KW-0274">FAD</keyword>
<feature type="domain" description="Acyl-CoA dehydrogenase/oxidase C-terminal" evidence="5">
    <location>
        <begin position="489"/>
        <end position="646"/>
    </location>
</feature>
<evidence type="ECO:0000256" key="4">
    <source>
        <dbReference type="SAM" id="MobiDB-lite"/>
    </source>
</evidence>
<dbReference type="AlphaFoldDB" id="A0A8H5LJT5"/>
<dbReference type="Gene3D" id="2.40.110.20">
    <property type="match status" value="1"/>
</dbReference>
<evidence type="ECO:0000256" key="2">
    <source>
        <dbReference type="ARBA" id="ARBA00022630"/>
    </source>
</evidence>
<comment type="caution">
    <text evidence="8">The sequence shown here is derived from an EMBL/GenBank/DDBJ whole genome shotgun (WGS) entry which is preliminary data.</text>
</comment>
<evidence type="ECO:0000259" key="7">
    <source>
        <dbReference type="Pfam" id="PF18158"/>
    </source>
</evidence>
<dbReference type="GO" id="GO:0003995">
    <property type="term" value="F:acyl-CoA dehydrogenase activity"/>
    <property type="evidence" value="ECO:0007669"/>
    <property type="project" value="TreeGrafter"/>
</dbReference>
<organism evidence="8 9">
    <name type="scientific">Tetrapyrgos nigripes</name>
    <dbReference type="NCBI Taxonomy" id="182062"/>
    <lineage>
        <taxon>Eukaryota</taxon>
        <taxon>Fungi</taxon>
        <taxon>Dikarya</taxon>
        <taxon>Basidiomycota</taxon>
        <taxon>Agaricomycotina</taxon>
        <taxon>Agaricomycetes</taxon>
        <taxon>Agaricomycetidae</taxon>
        <taxon>Agaricales</taxon>
        <taxon>Marasmiineae</taxon>
        <taxon>Marasmiaceae</taxon>
        <taxon>Tetrapyrgos</taxon>
    </lineage>
</organism>
<dbReference type="InterPro" id="IPR036250">
    <property type="entry name" value="AcylCo_DH-like_C"/>
</dbReference>
<dbReference type="InterPro" id="IPR006091">
    <property type="entry name" value="Acyl-CoA_Oxase/DH_mid-dom"/>
</dbReference>
<evidence type="ECO:0000259" key="5">
    <source>
        <dbReference type="Pfam" id="PF00441"/>
    </source>
</evidence>
<dbReference type="Gene3D" id="3.30.300.30">
    <property type="match status" value="1"/>
</dbReference>
<evidence type="ECO:0008006" key="10">
    <source>
        <dbReference type="Google" id="ProtNLM"/>
    </source>
</evidence>
<dbReference type="Gene3D" id="6.10.250.600">
    <property type="match status" value="1"/>
</dbReference>
<dbReference type="InterPro" id="IPR052904">
    <property type="entry name" value="Acyl-CoA_dehydrogenase-like"/>
</dbReference>
<dbReference type="EMBL" id="JAACJM010000044">
    <property type="protein sequence ID" value="KAF5360155.1"/>
    <property type="molecule type" value="Genomic_DNA"/>
</dbReference>
<comment type="similarity">
    <text evidence="1">Belongs to the acyl-CoA dehydrogenase family.</text>
</comment>
<dbReference type="InterPro" id="IPR009100">
    <property type="entry name" value="AcylCoA_DH/oxidase_NM_dom_sf"/>
</dbReference>
<dbReference type="SUPFAM" id="SSF47203">
    <property type="entry name" value="Acyl-CoA dehydrogenase C-terminal domain-like"/>
    <property type="match status" value="1"/>
</dbReference>
<dbReference type="PANTHER" id="PTHR42707">
    <property type="entry name" value="ACYL-COA DEHYDROGENASE"/>
    <property type="match status" value="1"/>
</dbReference>
<reference evidence="8 9" key="1">
    <citation type="journal article" date="2020" name="ISME J.">
        <title>Uncovering the hidden diversity of litter-decomposition mechanisms in mushroom-forming fungi.</title>
        <authorList>
            <person name="Floudas D."/>
            <person name="Bentzer J."/>
            <person name="Ahren D."/>
            <person name="Johansson T."/>
            <person name="Persson P."/>
            <person name="Tunlid A."/>
        </authorList>
    </citation>
    <scope>NUCLEOTIDE SEQUENCE [LARGE SCALE GENOMIC DNA]</scope>
    <source>
        <strain evidence="8 9">CBS 291.85</strain>
    </source>
</reference>
<evidence type="ECO:0000259" key="6">
    <source>
        <dbReference type="Pfam" id="PF02770"/>
    </source>
</evidence>
<feature type="region of interest" description="Disordered" evidence="4">
    <location>
        <begin position="854"/>
        <end position="889"/>
    </location>
</feature>
<keyword evidence="9" id="KW-1185">Reference proteome</keyword>
<dbReference type="Proteomes" id="UP000559256">
    <property type="component" value="Unassembled WGS sequence"/>
</dbReference>
<keyword evidence="2" id="KW-0285">Flavoprotein</keyword>
<dbReference type="InterPro" id="IPR009075">
    <property type="entry name" value="AcylCo_DH/oxidase_C"/>
</dbReference>
<dbReference type="InterPro" id="IPR045851">
    <property type="entry name" value="AMP-bd_C_sf"/>
</dbReference>
<dbReference type="Pfam" id="PF00441">
    <property type="entry name" value="Acyl-CoA_dh_1"/>
    <property type="match status" value="1"/>
</dbReference>
<feature type="domain" description="Acyl-CoA oxidase/dehydrogenase middle" evidence="6">
    <location>
        <begin position="371"/>
        <end position="479"/>
    </location>
</feature>
<name>A0A8H5LJT5_9AGAR</name>
<dbReference type="SUPFAM" id="SSF56645">
    <property type="entry name" value="Acyl-CoA dehydrogenase NM domain-like"/>
    <property type="match status" value="1"/>
</dbReference>
<accession>A0A8H5LJT5</accession>
<dbReference type="Pfam" id="PF18158">
    <property type="entry name" value="AidB_N"/>
    <property type="match status" value="1"/>
</dbReference>
<dbReference type="Pfam" id="PF02770">
    <property type="entry name" value="Acyl-CoA_dh_M"/>
    <property type="match status" value="1"/>
</dbReference>
<dbReference type="OrthoDB" id="10251155at2759"/>
<dbReference type="InterPro" id="IPR042099">
    <property type="entry name" value="ANL_N_sf"/>
</dbReference>
<feature type="compositionally biased region" description="Basic and acidic residues" evidence="4">
    <location>
        <begin position="1102"/>
        <end position="1115"/>
    </location>
</feature>
<evidence type="ECO:0000256" key="3">
    <source>
        <dbReference type="ARBA" id="ARBA00022827"/>
    </source>
</evidence>
<dbReference type="Gene3D" id="1.20.140.10">
    <property type="entry name" value="Butyryl-CoA Dehydrogenase, subunit A, domain 3"/>
    <property type="match status" value="1"/>
</dbReference>
<feature type="domain" description="Adaptive response protein AidB N-terminal" evidence="7">
    <location>
        <begin position="208"/>
        <end position="361"/>
    </location>
</feature>
<dbReference type="PANTHER" id="PTHR42707:SF2">
    <property type="entry name" value="ACD11 DEHYDROGENASE"/>
    <property type="match status" value="1"/>
</dbReference>
<sequence length="1279" mass="141866">MLNGLGKQIPGSVGVLLPDMKARIVRDVHDSAESESQAETGVVDCDIDEIATKEAFTRDRRVKTGDRSRVDKEGYFFFADRVKDTLKISGIQVSPVEIENVLLAHLDITDVTVAGVSRFGRTLDEKKKNLSKYKWLRGGLRLLKSVIALSANSASRALNIRVAGTSAQFLKGLSVVLNVCIGLHACLSPTLTPPTAKYRMRVEDGFQPTIYPDEHPYLEDPVLPSLLKRLLPSSILEQVQEDLTRLGEDLITYARPLAPLVHQATLVQYDQFGRRVDRLQTSEGWRRLEEMAMKEGYVSIAHQREFGQFSRVYQFAKTMVMTGDYHVIMCPFGMADGVARTIELFGTERMKKEVHPKLISSDPSVAYLSGQWMTEKPGGSDVSKTETIAARVPDRPEDLGPAYSLNGFKWFSSAAEGNVTVALARTGSISDGSRGLSMFLIPLRTPSFPSPLSNGVQMHRLKNKIGTWGVPTAELSLNNTRGWLIGPLNGGVKTIAPVLNLTRTHAAIHAIGSLQRCLSIARAYSTVRRVKSQTMLLQDMPLHVANLAYITLVYRALTHMTFHTVNLLGKSELKIATEGEEARLRLMTPMIKAYAAHKVPPAIEEAMAALGGLGYMEEVGIGRLLRDALVEKIWEGTMSVLSLDLIRAARGDSIEKFAQWASSITKLALAIDGLRTNAAILNGFIDQLPSMFERGKTVEVAPRLLMMIFASITAGVCLLEHAVWSSKAGEAGAVLDQDPLNPNPNSNSTSFCVLLLVPLRYLAASLPCQIIIMGITSGSANSKYFPLPPTRTCHSILFVGLAGKGLSLSNNRGFLKGTKPEHEIPPAGVAGHEAGGPMQAVEIHSELTEDVESLSVSMKQVDSMRPRKRERKGRRVHWSDGYTSDSECSTSVKSAELELDELDLLEGDDDSEQPEARMADIPAASFPSSSPPSPYTHSPSLIAKTAIHLLFRRVGCPGIMPLPSYWPFHSPFHWSFLRVLLQNCLCIRLPSISYSTLFGRVASAAHIGRFWPWTGILSSISSILSYVTRTLKLPLLPRLYAYAYAFFSHLRAQLHSFLYPQPQISKLETYASRDDEQKLYWDNVRPWMDRMRGFQFQHRGRDRGQLEGDGRDGRGRSGRGSGCGRLRDNLTRASMQTPVVDQWPHWEGYIPDVPIITCYQPPLPPLPLSSRAVGPLKGEDYHLPTRTFTKWYRMVYPEKNQPTPLTASRILDSGIYTGRDKKEMRRIASLKMQLSPHPSGDSDDKIITNPYKKAWEDYLERKFKEGPEVVVVFSSSESA</sequence>
<evidence type="ECO:0000256" key="1">
    <source>
        <dbReference type="ARBA" id="ARBA00009347"/>
    </source>
</evidence>
<evidence type="ECO:0000313" key="8">
    <source>
        <dbReference type="EMBL" id="KAF5360155.1"/>
    </source>
</evidence>
<feature type="compositionally biased region" description="Basic residues" evidence="4">
    <location>
        <begin position="866"/>
        <end position="876"/>
    </location>
</feature>
<evidence type="ECO:0000313" key="9">
    <source>
        <dbReference type="Proteomes" id="UP000559256"/>
    </source>
</evidence>
<dbReference type="Gene3D" id="3.40.50.12780">
    <property type="entry name" value="N-terminal domain of ligase-like"/>
    <property type="match status" value="1"/>
</dbReference>
<protein>
    <recommendedName>
        <fullName evidence="10">Acyl-CoA dehydrogenase NM domain-like protein</fullName>
    </recommendedName>
</protein>
<gene>
    <name evidence="8" type="ORF">D9758_011369</name>
</gene>
<proteinExistence type="inferred from homology"/>
<feature type="region of interest" description="Disordered" evidence="4">
    <location>
        <begin position="1099"/>
        <end position="1128"/>
    </location>
</feature>
<dbReference type="SUPFAM" id="SSF56801">
    <property type="entry name" value="Acetyl-CoA synthetase-like"/>
    <property type="match status" value="1"/>
</dbReference>